<dbReference type="Gene3D" id="1.20.120.1870">
    <property type="entry name" value="Fic/DOC protein, Fido domain"/>
    <property type="match status" value="1"/>
</dbReference>
<dbReference type="SUPFAM" id="SSF140931">
    <property type="entry name" value="Fic-like"/>
    <property type="match status" value="1"/>
</dbReference>
<protein>
    <submittedName>
        <fullName evidence="2">Death-on-curing protein</fullName>
    </submittedName>
</protein>
<proteinExistence type="predicted"/>
<dbReference type="GO" id="GO:0016301">
    <property type="term" value="F:kinase activity"/>
    <property type="evidence" value="ECO:0007669"/>
    <property type="project" value="InterPro"/>
</dbReference>
<feature type="domain" description="Fido" evidence="1">
    <location>
        <begin position="7"/>
        <end position="124"/>
    </location>
</feature>
<dbReference type="InterPro" id="IPR053737">
    <property type="entry name" value="Type_II_TA_Toxin"/>
</dbReference>
<dbReference type="KEGG" id="cyt:cce_5263"/>
<dbReference type="InterPro" id="IPR006440">
    <property type="entry name" value="Doc"/>
</dbReference>
<dbReference type="AlphaFoldDB" id="B1X398"/>
<dbReference type="EMBL" id="CP000809">
    <property type="protein sequence ID" value="ACB54609.1"/>
    <property type="molecule type" value="Genomic_DNA"/>
</dbReference>
<keyword evidence="2" id="KW-0614">Plasmid</keyword>
<keyword evidence="3" id="KW-1185">Reference proteome</keyword>
<dbReference type="Proteomes" id="UP000001203">
    <property type="component" value="Plasmid B"/>
</dbReference>
<reference evidence="2 3" key="1">
    <citation type="journal article" date="2008" name="Proc. Natl. Acad. Sci. U.S.A.">
        <title>The genome of Cyanothece 51142, a unicellular diazotrophic cyanobacterium important in the marine nitrogen cycle.</title>
        <authorList>
            <person name="Welsh E.A."/>
            <person name="Liberton M."/>
            <person name="Stoeckel J."/>
            <person name="Loh T."/>
            <person name="Elvitigala T."/>
            <person name="Wang C."/>
            <person name="Wollam A."/>
            <person name="Fulton R.S."/>
            <person name="Clifton S.W."/>
            <person name="Jacobs J.M."/>
            <person name="Aurora R."/>
            <person name="Ghosh B.K."/>
            <person name="Sherman L.A."/>
            <person name="Smith R.D."/>
            <person name="Wilson R.K."/>
            <person name="Pakrasi H.B."/>
        </authorList>
    </citation>
    <scope>NUCLEOTIDE SEQUENCE [LARGE SCALE GENOMIC DNA]</scope>
    <source>
        <strain evidence="3">ATCC 51142 / BH68</strain>
        <plasmid evidence="3">B</plasmid>
    </source>
</reference>
<dbReference type="HOGENOM" id="CLU_115697_4_0_3"/>
<dbReference type="PANTHER" id="PTHR39426:SF1">
    <property type="entry name" value="HOMOLOGY TO DEATH-ON-CURING PROTEIN OF PHAGE P1"/>
    <property type="match status" value="1"/>
</dbReference>
<evidence type="ECO:0000313" key="3">
    <source>
        <dbReference type="Proteomes" id="UP000001203"/>
    </source>
</evidence>
<dbReference type="InterPro" id="IPR003812">
    <property type="entry name" value="Fido"/>
</dbReference>
<dbReference type="OrthoDB" id="9802752at2"/>
<dbReference type="NCBIfam" id="TIGR01550">
    <property type="entry name" value="DOC_P1"/>
    <property type="match status" value="1"/>
</dbReference>
<dbReference type="Pfam" id="PF02661">
    <property type="entry name" value="Fic"/>
    <property type="match status" value="1"/>
</dbReference>
<evidence type="ECO:0000259" key="1">
    <source>
        <dbReference type="PROSITE" id="PS51459"/>
    </source>
</evidence>
<dbReference type="PIRSF" id="PIRSF018297">
    <property type="entry name" value="Doc"/>
    <property type="match status" value="1"/>
</dbReference>
<geneLocation type="plasmid" evidence="2 3">
    <name>B</name>
</geneLocation>
<dbReference type="PROSITE" id="PS51459">
    <property type="entry name" value="FIDO"/>
    <property type="match status" value="1"/>
</dbReference>
<dbReference type="PANTHER" id="PTHR39426">
    <property type="entry name" value="HOMOLOGY TO DEATH-ON-CURING PROTEIN OF PHAGE P1"/>
    <property type="match status" value="1"/>
</dbReference>
<sequence>MREPIWITERMARAIHSQQLALFGGASGILDEGKLSSALARSKHLYTYQQDVSLYELAAAIGWGVAKNHPFVDGNKRTAFVVMAVFLKVNGIDLIAPEVEVVTVMLALAAGELSEQQLNDWLADNSTERQ</sequence>
<dbReference type="RefSeq" id="WP_012358617.1">
    <property type="nucleotide sequence ID" value="NC_010541.1"/>
</dbReference>
<dbReference type="InterPro" id="IPR036597">
    <property type="entry name" value="Fido-like_dom_sf"/>
</dbReference>
<evidence type="ECO:0000313" key="2">
    <source>
        <dbReference type="EMBL" id="ACB54609.1"/>
    </source>
</evidence>
<organism evidence="2 3">
    <name type="scientific">Crocosphaera subtropica (strain ATCC 51142 / BH68)</name>
    <name type="common">Cyanothece sp. (strain ATCC 51142)</name>
    <dbReference type="NCBI Taxonomy" id="43989"/>
    <lineage>
        <taxon>Bacteria</taxon>
        <taxon>Bacillati</taxon>
        <taxon>Cyanobacteriota</taxon>
        <taxon>Cyanophyceae</taxon>
        <taxon>Oscillatoriophycideae</taxon>
        <taxon>Chroococcales</taxon>
        <taxon>Aphanothecaceae</taxon>
        <taxon>Crocosphaera</taxon>
        <taxon>Crocosphaera subtropica</taxon>
    </lineage>
</organism>
<accession>B1X398</accession>
<name>B1X398_CROS5</name>
<gene>
    <name evidence="2" type="ordered locus">cce_5263</name>
</gene>